<reference evidence="1 2" key="1">
    <citation type="journal article" date="2020" name="Insects">
        <title>Bacteria Belonging to Pseudomonas typographi sp. nov. from the Bark Beetle Ips typographus Have Genomic Potential to Aid in the Host Ecology.</title>
        <authorList>
            <person name="Peral-Aranega E."/>
            <person name="Saati-Santamaria Z."/>
            <person name="Kolarik M."/>
            <person name="Rivas R."/>
            <person name="Garcia-Fraile P."/>
        </authorList>
    </citation>
    <scope>NUCLEOTIDE SEQUENCE [LARGE SCALE GENOMIC DNA]</scope>
    <source>
        <strain evidence="1 2">CA3A</strain>
    </source>
</reference>
<name>A0ABR7YXY8_9PSED</name>
<keyword evidence="2" id="KW-1185">Reference proteome</keyword>
<dbReference type="Proteomes" id="UP000805841">
    <property type="component" value="Unassembled WGS sequence"/>
</dbReference>
<comment type="caution">
    <text evidence="1">The sequence shown here is derived from an EMBL/GenBank/DDBJ whole genome shotgun (WGS) entry which is preliminary data.</text>
</comment>
<sequence>MALSTETFSQSTRKALFIALSLVGLPLPQAGPLGGMISLASVCCGKAMPGACSFCTAHGALMQGRWLALFGEDHQQFLDDFAASLRQCPQSHDLRVSVFSVSCISIGYDLSR</sequence>
<proteinExistence type="predicted"/>
<evidence type="ECO:0000313" key="1">
    <source>
        <dbReference type="EMBL" id="MBD1598025.1"/>
    </source>
</evidence>
<dbReference type="RefSeq" id="WP_190417943.1">
    <property type="nucleotide sequence ID" value="NZ_JAAOCA010000005.1"/>
</dbReference>
<accession>A0ABR7YXY8</accession>
<dbReference type="EMBL" id="JAAOCA010000005">
    <property type="protein sequence ID" value="MBD1598025.1"/>
    <property type="molecule type" value="Genomic_DNA"/>
</dbReference>
<protein>
    <submittedName>
        <fullName evidence="1">Uncharacterized protein</fullName>
    </submittedName>
</protein>
<evidence type="ECO:0000313" key="2">
    <source>
        <dbReference type="Proteomes" id="UP000805841"/>
    </source>
</evidence>
<organism evidence="1 2">
    <name type="scientific">Pseudomonas typographi</name>
    <dbReference type="NCBI Taxonomy" id="2715964"/>
    <lineage>
        <taxon>Bacteria</taxon>
        <taxon>Pseudomonadati</taxon>
        <taxon>Pseudomonadota</taxon>
        <taxon>Gammaproteobacteria</taxon>
        <taxon>Pseudomonadales</taxon>
        <taxon>Pseudomonadaceae</taxon>
        <taxon>Pseudomonas</taxon>
    </lineage>
</organism>
<gene>
    <name evidence="1" type="ORF">HAQ05_04770</name>
</gene>